<dbReference type="InterPro" id="IPR043128">
    <property type="entry name" value="Rev_trsase/Diguanyl_cyclase"/>
</dbReference>
<keyword evidence="2" id="KW-1185">Reference proteome</keyword>
<dbReference type="FunFam" id="3.30.70.270:FF:000020">
    <property type="entry name" value="Transposon Tf2-6 polyprotein-like Protein"/>
    <property type="match status" value="1"/>
</dbReference>
<dbReference type="PANTHER" id="PTHR33064:SF37">
    <property type="entry name" value="RIBONUCLEASE H"/>
    <property type="match status" value="1"/>
</dbReference>
<dbReference type="Gene3D" id="3.30.70.270">
    <property type="match status" value="1"/>
</dbReference>
<reference evidence="1" key="1">
    <citation type="submission" date="2021-02" db="EMBL/GenBank/DDBJ databases">
        <authorList>
            <person name="Nowell W R."/>
        </authorList>
    </citation>
    <scope>NUCLEOTIDE SEQUENCE</scope>
    <source>
        <strain evidence="1">Ploen Becks lab</strain>
    </source>
</reference>
<organism evidence="1 2">
    <name type="scientific">Brachionus calyciflorus</name>
    <dbReference type="NCBI Taxonomy" id="104777"/>
    <lineage>
        <taxon>Eukaryota</taxon>
        <taxon>Metazoa</taxon>
        <taxon>Spiralia</taxon>
        <taxon>Gnathifera</taxon>
        <taxon>Rotifera</taxon>
        <taxon>Eurotatoria</taxon>
        <taxon>Monogononta</taxon>
        <taxon>Pseudotrocha</taxon>
        <taxon>Ploima</taxon>
        <taxon>Brachionidae</taxon>
        <taxon>Brachionus</taxon>
    </lineage>
</organism>
<feature type="non-terminal residue" evidence="1">
    <location>
        <position position="291"/>
    </location>
</feature>
<comment type="caution">
    <text evidence="1">The sequence shown here is derived from an EMBL/GenBank/DDBJ whole genome shotgun (WGS) entry which is preliminary data.</text>
</comment>
<dbReference type="InterPro" id="IPR043502">
    <property type="entry name" value="DNA/RNA_pol_sf"/>
</dbReference>
<evidence type="ECO:0008006" key="3">
    <source>
        <dbReference type="Google" id="ProtNLM"/>
    </source>
</evidence>
<name>A0A813SHV4_9BILA</name>
<dbReference type="OrthoDB" id="10068564at2759"/>
<accession>A0A813SHV4</accession>
<dbReference type="EMBL" id="CAJNOC010000732">
    <property type="protein sequence ID" value="CAF0797249.1"/>
    <property type="molecule type" value="Genomic_DNA"/>
</dbReference>
<proteinExistence type="predicted"/>
<evidence type="ECO:0000313" key="1">
    <source>
        <dbReference type="EMBL" id="CAF0797249.1"/>
    </source>
</evidence>
<dbReference type="PANTHER" id="PTHR33064">
    <property type="entry name" value="POL PROTEIN"/>
    <property type="match status" value="1"/>
</dbReference>
<dbReference type="SUPFAM" id="SSF56672">
    <property type="entry name" value="DNA/RNA polymerases"/>
    <property type="match status" value="1"/>
</dbReference>
<dbReference type="InterPro" id="IPR051320">
    <property type="entry name" value="Viral_Replic_Matur_Polypro"/>
</dbReference>
<gene>
    <name evidence="1" type="ORF">OXX778_LOCUS6278</name>
</gene>
<dbReference type="AlphaFoldDB" id="A0A813SHV4"/>
<sequence>MEQEKIEAVSKRLPPKIVKQLQSFLGLCNYYRKFIKDYADIAAQMFKLLKKSKFSWTEVEQESFVEDNFHVCNTPNVMDLNNIFLTVPSQCTMSFKNSTPILHKNPEKKNAKLFIQTPYTLYGKSIQCQKLHVKITSYKNFFGAIWSNKEINTVELSKNDCINMEKDLLCESHVMSCEEKICHYDGTPLPIYKYLQKIVIEGYICRKWYRNLESKDQSILEKCKINDLECQLKDSIVIWEINILNNCLFRVLEIITITRPYNDIIYNEEKDQALKLVSKEFNCKNEIFKTT</sequence>
<protein>
    <recommendedName>
        <fullName evidence="3">Reverse transcriptase/retrotransposon-derived protein RNase H-like domain-containing protein</fullName>
    </recommendedName>
</protein>
<evidence type="ECO:0000313" key="2">
    <source>
        <dbReference type="Proteomes" id="UP000663879"/>
    </source>
</evidence>
<dbReference type="Proteomes" id="UP000663879">
    <property type="component" value="Unassembled WGS sequence"/>
</dbReference>